<evidence type="ECO:0000313" key="2">
    <source>
        <dbReference type="Proteomes" id="UP000198827"/>
    </source>
</evidence>
<dbReference type="AlphaFoldDB" id="A0A1H0RG68"/>
<proteinExistence type="predicted"/>
<gene>
    <name evidence="1" type="ORF">SAMN04489798_5245</name>
</gene>
<accession>A0A1H0RG68</accession>
<dbReference type="Proteomes" id="UP000198827">
    <property type="component" value="Chromosome I"/>
</dbReference>
<protein>
    <submittedName>
        <fullName evidence="1">Uncharacterized protein</fullName>
    </submittedName>
</protein>
<sequence length="88" mass="9895">MKGPRGRVIEWICQRIETGPPEYPLKCRVIHRRNAARRRRADDAFQTFNTFPPMATATSNSAINPNAKLKLLPWAMNPITAGPARIPA</sequence>
<name>A0A1H0RG68_9PSED</name>
<organism evidence="1 2">
    <name type="scientific">Pseudomonas arsenicoxydans</name>
    <dbReference type="NCBI Taxonomy" id="702115"/>
    <lineage>
        <taxon>Bacteria</taxon>
        <taxon>Pseudomonadati</taxon>
        <taxon>Pseudomonadota</taxon>
        <taxon>Gammaproteobacteria</taxon>
        <taxon>Pseudomonadales</taxon>
        <taxon>Pseudomonadaceae</taxon>
        <taxon>Pseudomonas</taxon>
    </lineage>
</organism>
<reference evidence="1 2" key="1">
    <citation type="submission" date="2016-10" db="EMBL/GenBank/DDBJ databases">
        <authorList>
            <person name="de Groot N.N."/>
        </authorList>
    </citation>
    <scope>NUCLEOTIDE SEQUENCE [LARGE SCALE GENOMIC DNA]</scope>
    <source>
        <strain evidence="1 2">CECT 7543</strain>
    </source>
</reference>
<evidence type="ECO:0000313" key="1">
    <source>
        <dbReference type="EMBL" id="SDP28514.1"/>
    </source>
</evidence>
<dbReference type="EMBL" id="LT629705">
    <property type="protein sequence ID" value="SDP28514.1"/>
    <property type="molecule type" value="Genomic_DNA"/>
</dbReference>